<dbReference type="InterPro" id="IPR036388">
    <property type="entry name" value="WH-like_DNA-bd_sf"/>
</dbReference>
<evidence type="ECO:0000313" key="8">
    <source>
        <dbReference type="EMBL" id="QOR46340.1"/>
    </source>
</evidence>
<dbReference type="HAMAP" id="MF_01114">
    <property type="entry name" value="RecX"/>
    <property type="match status" value="1"/>
</dbReference>
<dbReference type="Pfam" id="PF21981">
    <property type="entry name" value="RecX_HTH3"/>
    <property type="match status" value="1"/>
</dbReference>
<proteinExistence type="inferred from homology"/>
<dbReference type="GO" id="GO:0006282">
    <property type="term" value="P:regulation of DNA repair"/>
    <property type="evidence" value="ECO:0007669"/>
    <property type="project" value="UniProtKB-UniRule"/>
</dbReference>
<feature type="domain" description="RecX second three-helical" evidence="6">
    <location>
        <begin position="89"/>
        <end position="130"/>
    </location>
</feature>
<comment type="similarity">
    <text evidence="2 5">Belongs to the RecX family.</text>
</comment>
<keyword evidence="4 5" id="KW-0963">Cytoplasm</keyword>
<dbReference type="Pfam" id="PF02631">
    <property type="entry name" value="RecX_HTH2"/>
    <property type="match status" value="1"/>
</dbReference>
<evidence type="ECO:0000256" key="2">
    <source>
        <dbReference type="ARBA" id="ARBA00009695"/>
    </source>
</evidence>
<sequence length="194" mass="22264">MVNYAEEADFVGKQRRRRSAQEIAARKAERAAARNDEQWRSYARDLCYRQLAMMERSCKQLADAMERNLVPQQIADETLQAFVDANLVNDQRYADAFVRSKFAGKTTSRKVLRQELERKGISGEIAGEALEQIDSQDEAQAATDFAIRRIRSMRHLSEEVRRRRLYGALGRRGFSSAQIRNAIETAFAQLEADE</sequence>
<dbReference type="InterPro" id="IPR053924">
    <property type="entry name" value="RecX_HTH_2nd"/>
</dbReference>
<dbReference type="InterPro" id="IPR053925">
    <property type="entry name" value="RecX_HTH_3rd"/>
</dbReference>
<dbReference type="AlphaFoldDB" id="A0A7M1QWC6"/>
<dbReference type="PANTHER" id="PTHR33602:SF1">
    <property type="entry name" value="REGULATORY PROTEIN RECX FAMILY PROTEIN"/>
    <property type="match status" value="1"/>
</dbReference>
<dbReference type="GO" id="GO:0005737">
    <property type="term" value="C:cytoplasm"/>
    <property type="evidence" value="ECO:0007669"/>
    <property type="project" value="UniProtKB-SubCell"/>
</dbReference>
<evidence type="ECO:0000256" key="1">
    <source>
        <dbReference type="ARBA" id="ARBA00004496"/>
    </source>
</evidence>
<dbReference type="Proteomes" id="UP000595053">
    <property type="component" value="Chromosome"/>
</dbReference>
<gene>
    <name evidence="5" type="primary">recX</name>
    <name evidence="8" type="ORF">INS88_03815</name>
</gene>
<evidence type="ECO:0000256" key="3">
    <source>
        <dbReference type="ARBA" id="ARBA00018111"/>
    </source>
</evidence>
<dbReference type="EMBL" id="CP063213">
    <property type="protein sequence ID" value="QOR46340.1"/>
    <property type="molecule type" value="Genomic_DNA"/>
</dbReference>
<feature type="domain" description="RecX third three-helical" evidence="7">
    <location>
        <begin position="137"/>
        <end position="183"/>
    </location>
</feature>
<dbReference type="RefSeq" id="WP_193325967.1">
    <property type="nucleotide sequence ID" value="NZ_CP053291.1"/>
</dbReference>
<reference evidence="8 9" key="1">
    <citation type="submission" date="2020-10" db="EMBL/GenBank/DDBJ databases">
        <title>Trueperella pecoris sp. nov. isolated from bovine and porcine specimens.</title>
        <authorList>
            <person name="Schoenecker L."/>
            <person name="Schnydrig P."/>
            <person name="Brodard I."/>
            <person name="Thomann A."/>
            <person name="Hemphill A."/>
            <person name="Rodriguez-Campos S."/>
            <person name="Perreten V."/>
            <person name="Jores J."/>
            <person name="Kittl S."/>
        </authorList>
    </citation>
    <scope>NUCLEOTIDE SEQUENCE [LARGE SCALE GENOMIC DNA]</scope>
    <source>
        <strain evidence="8 9">15A0121</strain>
    </source>
</reference>
<evidence type="ECO:0000256" key="5">
    <source>
        <dbReference type="HAMAP-Rule" id="MF_01114"/>
    </source>
</evidence>
<comment type="function">
    <text evidence="5">Modulates RecA activity.</text>
</comment>
<protein>
    <recommendedName>
        <fullName evidence="3 5">Regulatory protein RecX</fullName>
    </recommendedName>
</protein>
<evidence type="ECO:0000256" key="4">
    <source>
        <dbReference type="ARBA" id="ARBA00022490"/>
    </source>
</evidence>
<dbReference type="InterPro" id="IPR003783">
    <property type="entry name" value="Regulatory_RecX"/>
</dbReference>
<evidence type="ECO:0000259" key="7">
    <source>
        <dbReference type="Pfam" id="PF21981"/>
    </source>
</evidence>
<evidence type="ECO:0000259" key="6">
    <source>
        <dbReference type="Pfam" id="PF02631"/>
    </source>
</evidence>
<accession>A0A7M1QWC6</accession>
<accession>A0A8A5UFK2</accession>
<comment type="subcellular location">
    <subcellularLocation>
        <location evidence="1 5">Cytoplasm</location>
    </subcellularLocation>
</comment>
<name>A0A7M1QWC6_9ACTO</name>
<dbReference type="Gene3D" id="1.10.10.10">
    <property type="entry name" value="Winged helix-like DNA-binding domain superfamily/Winged helix DNA-binding domain"/>
    <property type="match status" value="2"/>
</dbReference>
<keyword evidence="9" id="KW-1185">Reference proteome</keyword>
<organism evidence="8 9">
    <name type="scientific">Trueperella pecoris</name>
    <dbReference type="NCBI Taxonomy" id="2733571"/>
    <lineage>
        <taxon>Bacteria</taxon>
        <taxon>Bacillati</taxon>
        <taxon>Actinomycetota</taxon>
        <taxon>Actinomycetes</taxon>
        <taxon>Actinomycetales</taxon>
        <taxon>Actinomycetaceae</taxon>
        <taxon>Trueperella</taxon>
    </lineage>
</organism>
<evidence type="ECO:0000313" key="9">
    <source>
        <dbReference type="Proteomes" id="UP000595053"/>
    </source>
</evidence>
<dbReference type="PANTHER" id="PTHR33602">
    <property type="entry name" value="REGULATORY PROTEIN RECX FAMILY PROTEIN"/>
    <property type="match status" value="1"/>
</dbReference>